<keyword evidence="1" id="KW-0238">DNA-binding</keyword>
<dbReference type="Proteomes" id="UP001226691">
    <property type="component" value="Unassembled WGS sequence"/>
</dbReference>
<dbReference type="InterPro" id="IPR000792">
    <property type="entry name" value="Tscrpt_reg_LuxR_C"/>
</dbReference>
<dbReference type="SMART" id="SM00448">
    <property type="entry name" value="REC"/>
    <property type="match status" value="1"/>
</dbReference>
<feature type="domain" description="HTH luxR-type" evidence="3">
    <location>
        <begin position="137"/>
        <end position="202"/>
    </location>
</feature>
<feature type="modified residue" description="4-aspartylphosphate" evidence="2">
    <location>
        <position position="57"/>
    </location>
</feature>
<protein>
    <submittedName>
        <fullName evidence="5">Two-component system response regulator DesR</fullName>
    </submittedName>
</protein>
<dbReference type="Pfam" id="PF00072">
    <property type="entry name" value="Response_reg"/>
    <property type="match status" value="1"/>
</dbReference>
<dbReference type="PRINTS" id="PR00038">
    <property type="entry name" value="HTHLUXR"/>
</dbReference>
<dbReference type="PROSITE" id="PS50110">
    <property type="entry name" value="RESPONSE_REGULATORY"/>
    <property type="match status" value="1"/>
</dbReference>
<dbReference type="InterPro" id="IPR001789">
    <property type="entry name" value="Sig_transdc_resp-reg_receiver"/>
</dbReference>
<dbReference type="PROSITE" id="PS50043">
    <property type="entry name" value="HTH_LUXR_2"/>
    <property type="match status" value="1"/>
</dbReference>
<dbReference type="InterPro" id="IPR016032">
    <property type="entry name" value="Sig_transdc_resp-reg_C-effctor"/>
</dbReference>
<accession>A0ABU0TX55</accession>
<dbReference type="Gene3D" id="3.40.50.2300">
    <property type="match status" value="1"/>
</dbReference>
<keyword evidence="2" id="KW-0597">Phosphoprotein</keyword>
<dbReference type="SMART" id="SM00421">
    <property type="entry name" value="HTH_LUXR"/>
    <property type="match status" value="1"/>
</dbReference>
<evidence type="ECO:0000259" key="4">
    <source>
        <dbReference type="PROSITE" id="PS50110"/>
    </source>
</evidence>
<evidence type="ECO:0000256" key="1">
    <source>
        <dbReference type="ARBA" id="ARBA00023125"/>
    </source>
</evidence>
<dbReference type="EMBL" id="JAUTBF010000001">
    <property type="protein sequence ID" value="MDQ1124243.1"/>
    <property type="molecule type" value="Genomic_DNA"/>
</dbReference>
<sequence>MSSVLRVFIAEDIDLVAEAFEVLLSIEPDIEVVGRVNRGDLVVEAVLRLRPDVAVLDVDMPGLTGIEASASLRAAGVDCKILLLTALPGSGHIPRALAAGANGYLVKSTTGARLIEAVHTVAAGGTAIDPQLAADALRSGASPLTEREVELLKLVGQGFATEIIAERMFLTKGTVRNYLSNAMTKLGAATRAEAVARARERGWL</sequence>
<dbReference type="PROSITE" id="PS00622">
    <property type="entry name" value="HTH_LUXR_1"/>
    <property type="match status" value="1"/>
</dbReference>
<dbReference type="CDD" id="cd06170">
    <property type="entry name" value="LuxR_C_like"/>
    <property type="match status" value="1"/>
</dbReference>
<dbReference type="InterPro" id="IPR039420">
    <property type="entry name" value="WalR-like"/>
</dbReference>
<dbReference type="SUPFAM" id="SSF52172">
    <property type="entry name" value="CheY-like"/>
    <property type="match status" value="1"/>
</dbReference>
<evidence type="ECO:0000259" key="3">
    <source>
        <dbReference type="PROSITE" id="PS50043"/>
    </source>
</evidence>
<dbReference type="RefSeq" id="WP_307485011.1">
    <property type="nucleotide sequence ID" value="NZ_JAUTBF010000001.1"/>
</dbReference>
<evidence type="ECO:0000256" key="2">
    <source>
        <dbReference type="PROSITE-ProRule" id="PRU00169"/>
    </source>
</evidence>
<reference evidence="5 6" key="1">
    <citation type="submission" date="2023-07" db="EMBL/GenBank/DDBJ databases">
        <title>Functional and genomic diversity of the sorghum phyllosphere microbiome.</title>
        <authorList>
            <person name="Shade A."/>
        </authorList>
    </citation>
    <scope>NUCLEOTIDE SEQUENCE [LARGE SCALE GENOMIC DNA]</scope>
    <source>
        <strain evidence="5 6">SORGH_AS_1207</strain>
    </source>
</reference>
<dbReference type="PANTHER" id="PTHR43214">
    <property type="entry name" value="TWO-COMPONENT RESPONSE REGULATOR"/>
    <property type="match status" value="1"/>
</dbReference>
<feature type="domain" description="Response regulatory" evidence="4">
    <location>
        <begin position="6"/>
        <end position="122"/>
    </location>
</feature>
<evidence type="ECO:0000313" key="6">
    <source>
        <dbReference type="Proteomes" id="UP001226691"/>
    </source>
</evidence>
<dbReference type="SUPFAM" id="SSF46894">
    <property type="entry name" value="C-terminal effector domain of the bipartite response regulators"/>
    <property type="match status" value="1"/>
</dbReference>
<keyword evidence="6" id="KW-1185">Reference proteome</keyword>
<dbReference type="PANTHER" id="PTHR43214:SF42">
    <property type="entry name" value="TRANSCRIPTIONAL REGULATORY PROTEIN DESR"/>
    <property type="match status" value="1"/>
</dbReference>
<comment type="caution">
    <text evidence="5">The sequence shown here is derived from an EMBL/GenBank/DDBJ whole genome shotgun (WGS) entry which is preliminary data.</text>
</comment>
<name>A0ABU0TX55_MICTR</name>
<organism evidence="5 6">
    <name type="scientific">Microbacterium trichothecenolyticum</name>
    <name type="common">Aureobacterium trichothecenolyticum</name>
    <dbReference type="NCBI Taxonomy" id="69370"/>
    <lineage>
        <taxon>Bacteria</taxon>
        <taxon>Bacillati</taxon>
        <taxon>Actinomycetota</taxon>
        <taxon>Actinomycetes</taxon>
        <taxon>Micrococcales</taxon>
        <taxon>Microbacteriaceae</taxon>
        <taxon>Microbacterium</taxon>
    </lineage>
</organism>
<evidence type="ECO:0000313" key="5">
    <source>
        <dbReference type="EMBL" id="MDQ1124243.1"/>
    </source>
</evidence>
<dbReference type="InterPro" id="IPR011006">
    <property type="entry name" value="CheY-like_superfamily"/>
</dbReference>
<gene>
    <name evidence="5" type="ORF">QE412_002816</name>
</gene>
<dbReference type="Pfam" id="PF00196">
    <property type="entry name" value="GerE"/>
    <property type="match status" value="1"/>
</dbReference>
<proteinExistence type="predicted"/>